<feature type="transmembrane region" description="Helical" evidence="5">
    <location>
        <begin position="113"/>
        <end position="131"/>
    </location>
</feature>
<dbReference type="GO" id="GO:0061507">
    <property type="term" value="F:2',3'-cyclic GMP-AMP binding"/>
    <property type="evidence" value="ECO:0007669"/>
    <property type="project" value="EnsemblMetazoa"/>
</dbReference>
<dbReference type="GO" id="GO:0005789">
    <property type="term" value="C:endoplasmic reticulum membrane"/>
    <property type="evidence" value="ECO:0007669"/>
    <property type="project" value="EnsemblMetazoa"/>
</dbReference>
<dbReference type="GO" id="GO:0098586">
    <property type="term" value="P:cellular response to virus"/>
    <property type="evidence" value="ECO:0007669"/>
    <property type="project" value="EnsemblMetazoa"/>
</dbReference>
<keyword evidence="4 5" id="KW-0472">Membrane</keyword>
<dbReference type="PANTHER" id="PTHR34339:SF1">
    <property type="entry name" value="STIMULATOR OF INTERFERON GENES PROTEIN"/>
    <property type="match status" value="1"/>
</dbReference>
<dbReference type="GO" id="GO:0005776">
    <property type="term" value="C:autophagosome"/>
    <property type="evidence" value="ECO:0007669"/>
    <property type="project" value="TreeGrafter"/>
</dbReference>
<dbReference type="GO" id="GO:0032481">
    <property type="term" value="P:positive regulation of type I interferon production"/>
    <property type="evidence" value="ECO:0007669"/>
    <property type="project" value="InterPro"/>
</dbReference>
<dbReference type="CTD" id="36016"/>
<dbReference type="GO" id="GO:0000045">
    <property type="term" value="P:autophagosome assembly"/>
    <property type="evidence" value="ECO:0007669"/>
    <property type="project" value="TreeGrafter"/>
</dbReference>
<dbReference type="STRING" id="7217.B3MGP8"/>
<dbReference type="eggNOG" id="ENOG502R15M">
    <property type="taxonomic scope" value="Eukaryota"/>
</dbReference>
<proteinExistence type="predicted"/>
<dbReference type="HOGENOM" id="CLU_076442_0_0_1"/>
<dbReference type="InterPro" id="IPR038623">
    <property type="entry name" value="STING_C_sf"/>
</dbReference>
<dbReference type="GO" id="GO:0061709">
    <property type="term" value="P:reticulophagy"/>
    <property type="evidence" value="ECO:0007669"/>
    <property type="project" value="TreeGrafter"/>
</dbReference>
<dbReference type="Pfam" id="PF23417">
    <property type="entry name" value="STING_TM"/>
    <property type="match status" value="1"/>
</dbReference>
<dbReference type="GO" id="GO:0140374">
    <property type="term" value="P:antiviral innate immune response"/>
    <property type="evidence" value="ECO:0007669"/>
    <property type="project" value="EnsemblMetazoa"/>
</dbReference>
<dbReference type="InParanoid" id="B3MGP8"/>
<dbReference type="GO" id="GO:0002807">
    <property type="term" value="P:positive regulation of antimicrobial peptide biosynthetic process"/>
    <property type="evidence" value="ECO:0007669"/>
    <property type="project" value="EnsemblMetazoa"/>
</dbReference>
<organism evidence="8 9">
    <name type="scientific">Drosophila ananassae</name>
    <name type="common">Fruit fly</name>
    <dbReference type="NCBI Taxonomy" id="7217"/>
    <lineage>
        <taxon>Eukaryota</taxon>
        <taxon>Metazoa</taxon>
        <taxon>Ecdysozoa</taxon>
        <taxon>Arthropoda</taxon>
        <taxon>Hexapoda</taxon>
        <taxon>Insecta</taxon>
        <taxon>Pterygota</taxon>
        <taxon>Neoptera</taxon>
        <taxon>Endopterygota</taxon>
        <taxon>Diptera</taxon>
        <taxon>Brachycera</taxon>
        <taxon>Muscomorpha</taxon>
        <taxon>Ephydroidea</taxon>
        <taxon>Drosophilidae</taxon>
        <taxon>Drosophila</taxon>
        <taxon>Sophophora</taxon>
    </lineage>
</organism>
<name>B3MGP8_DROAN</name>
<reference evidence="8 9" key="1">
    <citation type="journal article" date="2007" name="Nature">
        <title>Evolution of genes and genomes on the Drosophila phylogeny.</title>
        <authorList>
            <consortium name="Drosophila 12 Genomes Consortium"/>
            <person name="Clark A.G."/>
            <person name="Eisen M.B."/>
            <person name="Smith D.R."/>
            <person name="Bergman C.M."/>
            <person name="Oliver B."/>
            <person name="Markow T.A."/>
            <person name="Kaufman T.C."/>
            <person name="Kellis M."/>
            <person name="Gelbart W."/>
            <person name="Iyer V.N."/>
            <person name="Pollard D.A."/>
            <person name="Sackton T.B."/>
            <person name="Larracuente A.M."/>
            <person name="Singh N.D."/>
            <person name="Abad J.P."/>
            <person name="Abt D.N."/>
            <person name="Adryan B."/>
            <person name="Aguade M."/>
            <person name="Akashi H."/>
            <person name="Anderson W.W."/>
            <person name="Aquadro C.F."/>
            <person name="Ardell D.H."/>
            <person name="Arguello R."/>
            <person name="Artieri C.G."/>
            <person name="Barbash D.A."/>
            <person name="Barker D."/>
            <person name="Barsanti P."/>
            <person name="Batterham P."/>
            <person name="Batzoglou S."/>
            <person name="Begun D."/>
            <person name="Bhutkar A."/>
            <person name="Blanco E."/>
            <person name="Bosak S.A."/>
            <person name="Bradley R.K."/>
            <person name="Brand A.D."/>
            <person name="Brent M.R."/>
            <person name="Brooks A.N."/>
            <person name="Brown R.H."/>
            <person name="Butlin R.K."/>
            <person name="Caggese C."/>
            <person name="Calvi B.R."/>
            <person name="Bernardo de Carvalho A."/>
            <person name="Caspi A."/>
            <person name="Castrezana S."/>
            <person name="Celniker S.E."/>
            <person name="Chang J.L."/>
            <person name="Chapple C."/>
            <person name="Chatterji S."/>
            <person name="Chinwalla A."/>
            <person name="Civetta A."/>
            <person name="Clifton S.W."/>
            <person name="Comeron J.M."/>
            <person name="Costello J.C."/>
            <person name="Coyne J.A."/>
            <person name="Daub J."/>
            <person name="David R.G."/>
            <person name="Delcher A.L."/>
            <person name="Delehaunty K."/>
            <person name="Do C.B."/>
            <person name="Ebling H."/>
            <person name="Edwards K."/>
            <person name="Eickbush T."/>
            <person name="Evans J.D."/>
            <person name="Filipski A."/>
            <person name="Findeiss S."/>
            <person name="Freyhult E."/>
            <person name="Fulton L."/>
            <person name="Fulton R."/>
            <person name="Garcia A.C."/>
            <person name="Gardiner A."/>
            <person name="Garfield D.A."/>
            <person name="Garvin B.E."/>
            <person name="Gibson G."/>
            <person name="Gilbert D."/>
            <person name="Gnerre S."/>
            <person name="Godfrey J."/>
            <person name="Good R."/>
            <person name="Gotea V."/>
            <person name="Gravely B."/>
            <person name="Greenberg A.J."/>
            <person name="Griffiths-Jones S."/>
            <person name="Gross S."/>
            <person name="Guigo R."/>
            <person name="Gustafson E.A."/>
            <person name="Haerty W."/>
            <person name="Hahn M.W."/>
            <person name="Halligan D.L."/>
            <person name="Halpern A.L."/>
            <person name="Halter G.M."/>
            <person name="Han M.V."/>
            <person name="Heger A."/>
            <person name="Hillier L."/>
            <person name="Hinrichs A.S."/>
            <person name="Holmes I."/>
            <person name="Hoskins R.A."/>
            <person name="Hubisz M.J."/>
            <person name="Hultmark D."/>
            <person name="Huntley M.A."/>
            <person name="Jaffe D.B."/>
            <person name="Jagadeeshan S."/>
            <person name="Jeck W.R."/>
            <person name="Johnson J."/>
            <person name="Jones C.D."/>
            <person name="Jordan W.C."/>
            <person name="Karpen G.H."/>
            <person name="Kataoka E."/>
            <person name="Keightley P.D."/>
            <person name="Kheradpour P."/>
            <person name="Kirkness E.F."/>
            <person name="Koerich L.B."/>
            <person name="Kristiansen K."/>
            <person name="Kudrna D."/>
            <person name="Kulathinal R.J."/>
            <person name="Kumar S."/>
            <person name="Kwok R."/>
            <person name="Lander E."/>
            <person name="Langley C.H."/>
            <person name="Lapoint R."/>
            <person name="Lazzaro B.P."/>
            <person name="Lee S.J."/>
            <person name="Levesque L."/>
            <person name="Li R."/>
            <person name="Lin C.F."/>
            <person name="Lin M.F."/>
            <person name="Lindblad-Toh K."/>
            <person name="Llopart A."/>
            <person name="Long M."/>
            <person name="Low L."/>
            <person name="Lozovsky E."/>
            <person name="Lu J."/>
            <person name="Luo M."/>
            <person name="Machado C.A."/>
            <person name="Makalowski W."/>
            <person name="Marzo M."/>
            <person name="Matsuda M."/>
            <person name="Matzkin L."/>
            <person name="McAllister B."/>
            <person name="McBride C.S."/>
            <person name="McKernan B."/>
            <person name="McKernan K."/>
            <person name="Mendez-Lago M."/>
            <person name="Minx P."/>
            <person name="Mollenhauer M.U."/>
            <person name="Montooth K."/>
            <person name="Mount S.M."/>
            <person name="Mu X."/>
            <person name="Myers E."/>
            <person name="Negre B."/>
            <person name="Newfeld S."/>
            <person name="Nielsen R."/>
            <person name="Noor M.A."/>
            <person name="O'Grady P."/>
            <person name="Pachter L."/>
            <person name="Papaceit M."/>
            <person name="Parisi M.J."/>
            <person name="Parisi M."/>
            <person name="Parts L."/>
            <person name="Pedersen J.S."/>
            <person name="Pesole G."/>
            <person name="Phillippy A.M."/>
            <person name="Ponting C.P."/>
            <person name="Pop M."/>
            <person name="Porcelli D."/>
            <person name="Powell J.R."/>
            <person name="Prohaska S."/>
            <person name="Pruitt K."/>
            <person name="Puig M."/>
            <person name="Quesneville H."/>
            <person name="Ram K.R."/>
            <person name="Rand D."/>
            <person name="Rasmussen M.D."/>
            <person name="Reed L.K."/>
            <person name="Reenan R."/>
            <person name="Reily A."/>
            <person name="Remington K.A."/>
            <person name="Rieger T.T."/>
            <person name="Ritchie M.G."/>
            <person name="Robin C."/>
            <person name="Rogers Y.H."/>
            <person name="Rohde C."/>
            <person name="Rozas J."/>
            <person name="Rubenfield M.J."/>
            <person name="Ruiz A."/>
            <person name="Russo S."/>
            <person name="Salzberg S.L."/>
            <person name="Sanchez-Gracia A."/>
            <person name="Saranga D.J."/>
            <person name="Sato H."/>
            <person name="Schaeffer S.W."/>
            <person name="Schatz M.C."/>
            <person name="Schlenke T."/>
            <person name="Schwartz R."/>
            <person name="Segarra C."/>
            <person name="Singh R.S."/>
            <person name="Sirot L."/>
            <person name="Sirota M."/>
            <person name="Sisneros N.B."/>
            <person name="Smith C.D."/>
            <person name="Smith T.F."/>
            <person name="Spieth J."/>
            <person name="Stage D.E."/>
            <person name="Stark A."/>
            <person name="Stephan W."/>
            <person name="Strausberg R.L."/>
            <person name="Strempel S."/>
            <person name="Sturgill D."/>
            <person name="Sutton G."/>
            <person name="Sutton G.G."/>
            <person name="Tao W."/>
            <person name="Teichmann S."/>
            <person name="Tobari Y.N."/>
            <person name="Tomimura Y."/>
            <person name="Tsolas J.M."/>
            <person name="Valente V.L."/>
            <person name="Venter E."/>
            <person name="Venter J.C."/>
            <person name="Vicario S."/>
            <person name="Vieira F.G."/>
            <person name="Vilella A.J."/>
            <person name="Villasante A."/>
            <person name="Walenz B."/>
            <person name="Wang J."/>
            <person name="Wasserman M."/>
            <person name="Watts T."/>
            <person name="Wilson D."/>
            <person name="Wilson R.K."/>
            <person name="Wing R.A."/>
            <person name="Wolfner M.F."/>
            <person name="Wong A."/>
            <person name="Wong G.K."/>
            <person name="Wu C.I."/>
            <person name="Wu G."/>
            <person name="Yamamoto D."/>
            <person name="Yang H.P."/>
            <person name="Yang S.P."/>
            <person name="Yorke J.A."/>
            <person name="Yoshida K."/>
            <person name="Zdobnov E."/>
            <person name="Zhang P."/>
            <person name="Zhang Y."/>
            <person name="Zimin A.V."/>
            <person name="Baldwin J."/>
            <person name="Abdouelleil A."/>
            <person name="Abdulkadir J."/>
            <person name="Abebe A."/>
            <person name="Abera B."/>
            <person name="Abreu J."/>
            <person name="Acer S.C."/>
            <person name="Aftuck L."/>
            <person name="Alexander A."/>
            <person name="An P."/>
            <person name="Anderson E."/>
            <person name="Anderson S."/>
            <person name="Arachi H."/>
            <person name="Azer M."/>
            <person name="Bachantsang P."/>
            <person name="Barry A."/>
            <person name="Bayul T."/>
            <person name="Berlin A."/>
            <person name="Bessette D."/>
            <person name="Bloom T."/>
            <person name="Blye J."/>
            <person name="Boguslavskiy L."/>
            <person name="Bonnet C."/>
            <person name="Boukhgalter B."/>
            <person name="Bourzgui I."/>
            <person name="Brown A."/>
            <person name="Cahill P."/>
            <person name="Channer S."/>
            <person name="Cheshatsang Y."/>
            <person name="Chuda L."/>
            <person name="Citroen M."/>
            <person name="Collymore A."/>
            <person name="Cooke P."/>
            <person name="Costello M."/>
            <person name="D'Aco K."/>
            <person name="Daza R."/>
            <person name="De Haan G."/>
            <person name="DeGray S."/>
            <person name="DeMaso C."/>
            <person name="Dhargay N."/>
            <person name="Dooley K."/>
            <person name="Dooley E."/>
            <person name="Doricent M."/>
            <person name="Dorje P."/>
            <person name="Dorjee K."/>
            <person name="Dupes A."/>
            <person name="Elong R."/>
            <person name="Falk J."/>
            <person name="Farina A."/>
            <person name="Faro S."/>
            <person name="Ferguson D."/>
            <person name="Fisher S."/>
            <person name="Foley C.D."/>
            <person name="Franke A."/>
            <person name="Friedrich D."/>
            <person name="Gadbois L."/>
            <person name="Gearin G."/>
            <person name="Gearin C.R."/>
            <person name="Giannoukos G."/>
            <person name="Goode T."/>
            <person name="Graham J."/>
            <person name="Grandbois E."/>
            <person name="Grewal S."/>
            <person name="Gyaltsen K."/>
            <person name="Hafez N."/>
            <person name="Hagos B."/>
            <person name="Hall J."/>
            <person name="Henson C."/>
            <person name="Hollinger A."/>
            <person name="Honan T."/>
            <person name="Huard M.D."/>
            <person name="Hughes L."/>
            <person name="Hurhula B."/>
            <person name="Husby M.E."/>
            <person name="Kamat A."/>
            <person name="Kanga B."/>
            <person name="Kashin S."/>
            <person name="Khazanovich D."/>
            <person name="Kisner P."/>
            <person name="Lance K."/>
            <person name="Lara M."/>
            <person name="Lee W."/>
            <person name="Lennon N."/>
            <person name="Letendre F."/>
            <person name="LeVine R."/>
            <person name="Lipovsky A."/>
            <person name="Liu X."/>
            <person name="Liu J."/>
            <person name="Liu S."/>
            <person name="Lokyitsang T."/>
            <person name="Lokyitsang Y."/>
            <person name="Lubonja R."/>
            <person name="Lui A."/>
            <person name="MacDonald P."/>
            <person name="Magnisalis V."/>
            <person name="Maru K."/>
            <person name="Matthews C."/>
            <person name="McCusker W."/>
            <person name="McDonough S."/>
            <person name="Mehta T."/>
            <person name="Meldrim J."/>
            <person name="Meneus L."/>
            <person name="Mihai O."/>
            <person name="Mihalev A."/>
            <person name="Mihova T."/>
            <person name="Mittelman R."/>
            <person name="Mlenga V."/>
            <person name="Montmayeur A."/>
            <person name="Mulrain L."/>
            <person name="Navidi A."/>
            <person name="Naylor J."/>
            <person name="Negash T."/>
            <person name="Nguyen T."/>
            <person name="Nguyen N."/>
            <person name="Nicol R."/>
            <person name="Norbu C."/>
            <person name="Norbu N."/>
            <person name="Novod N."/>
            <person name="O'Neill B."/>
            <person name="Osman S."/>
            <person name="Markiewicz E."/>
            <person name="Oyono O.L."/>
            <person name="Patti C."/>
            <person name="Phunkhang P."/>
            <person name="Pierre F."/>
            <person name="Priest M."/>
            <person name="Raghuraman S."/>
            <person name="Rege F."/>
            <person name="Reyes R."/>
            <person name="Rise C."/>
            <person name="Rogov P."/>
            <person name="Ross K."/>
            <person name="Ryan E."/>
            <person name="Settipalli S."/>
            <person name="Shea T."/>
            <person name="Sherpa N."/>
            <person name="Shi L."/>
            <person name="Shih D."/>
            <person name="Sparrow T."/>
            <person name="Spaulding J."/>
            <person name="Stalker J."/>
            <person name="Stange-Thomann N."/>
            <person name="Stavropoulos S."/>
            <person name="Stone C."/>
            <person name="Strader C."/>
            <person name="Tesfaye S."/>
            <person name="Thomson T."/>
            <person name="Thoulutsang Y."/>
            <person name="Thoulutsang D."/>
            <person name="Topham K."/>
            <person name="Topping I."/>
            <person name="Tsamla T."/>
            <person name="Vassiliev H."/>
            <person name="Vo A."/>
            <person name="Wangchuk T."/>
            <person name="Wangdi T."/>
            <person name="Weiand M."/>
            <person name="Wilkinson J."/>
            <person name="Wilson A."/>
            <person name="Yadav S."/>
            <person name="Young G."/>
            <person name="Yu Q."/>
            <person name="Zembek L."/>
            <person name="Zhong D."/>
            <person name="Zimmer A."/>
            <person name="Zwirko Z."/>
            <person name="Jaffe D.B."/>
            <person name="Alvarez P."/>
            <person name="Brockman W."/>
            <person name="Butler J."/>
            <person name="Chin C."/>
            <person name="Gnerre S."/>
            <person name="Grabherr M."/>
            <person name="Kleber M."/>
            <person name="Mauceli E."/>
            <person name="MacCallum I."/>
        </authorList>
    </citation>
    <scope>NUCLEOTIDE SEQUENCE [LARGE SCALE GENOMIC DNA]</scope>
    <source>
        <strain evidence="9">Tucson 14024-0371.13</strain>
    </source>
</reference>
<accession>B3MGP8</accession>
<feature type="domain" description="STING ligand-binding" evidence="6">
    <location>
        <begin position="151"/>
        <end position="338"/>
    </location>
</feature>
<dbReference type="FunCoup" id="B3MGP8">
    <property type="interactions" value="314"/>
</dbReference>
<dbReference type="OrthoDB" id="6053839at2759"/>
<evidence type="ECO:0000259" key="6">
    <source>
        <dbReference type="Pfam" id="PF15009"/>
    </source>
</evidence>
<dbReference type="Gene3D" id="3.40.50.12100">
    <property type="entry name" value="Stimulator of interferon genes protein"/>
    <property type="match status" value="1"/>
</dbReference>
<keyword evidence="2 5" id="KW-0812">Transmembrane</keyword>
<dbReference type="Proteomes" id="UP000007801">
    <property type="component" value="Unassembled WGS sequence"/>
</dbReference>
<dbReference type="KEGG" id="dan:6494629"/>
<protein>
    <submittedName>
        <fullName evidence="8">Uncharacterized protein</fullName>
    </submittedName>
</protein>
<dbReference type="InterPro" id="IPR033952">
    <property type="entry name" value="STING_C"/>
</dbReference>
<dbReference type="GO" id="GO:0140896">
    <property type="term" value="P:cGAS/STING signaling pathway"/>
    <property type="evidence" value="ECO:0007669"/>
    <property type="project" value="EnsemblMetazoa"/>
</dbReference>
<dbReference type="GO" id="GO:0140460">
    <property type="term" value="P:response to Gram-negative bacterium"/>
    <property type="evidence" value="ECO:0007669"/>
    <property type="project" value="EnsemblMetazoa"/>
</dbReference>
<evidence type="ECO:0000259" key="7">
    <source>
        <dbReference type="Pfam" id="PF23417"/>
    </source>
</evidence>
<keyword evidence="3 5" id="KW-1133">Transmembrane helix</keyword>
<evidence type="ECO:0000256" key="2">
    <source>
        <dbReference type="ARBA" id="ARBA00022692"/>
    </source>
</evidence>
<comment type="subcellular location">
    <subcellularLocation>
        <location evidence="1">Membrane</location>
        <topology evidence="1">Multi-pass membrane protein</topology>
    </subcellularLocation>
</comment>
<dbReference type="InterPro" id="IPR055434">
    <property type="entry name" value="STING_TM"/>
</dbReference>
<keyword evidence="9" id="KW-1185">Reference proteome</keyword>
<dbReference type="EMBL" id="CH902619">
    <property type="protein sequence ID" value="EDV36806.2"/>
    <property type="molecule type" value="Genomic_DNA"/>
</dbReference>
<evidence type="ECO:0000256" key="1">
    <source>
        <dbReference type="ARBA" id="ARBA00004141"/>
    </source>
</evidence>
<evidence type="ECO:0000256" key="4">
    <source>
        <dbReference type="ARBA" id="ARBA00023136"/>
    </source>
</evidence>
<dbReference type="GeneID" id="6494629"/>
<dbReference type="InterPro" id="IPR029158">
    <property type="entry name" value="STING"/>
</dbReference>
<evidence type="ECO:0000313" key="9">
    <source>
        <dbReference type="Proteomes" id="UP000007801"/>
    </source>
</evidence>
<dbReference type="GO" id="GO:0016239">
    <property type="term" value="P:positive regulation of macroautophagy"/>
    <property type="evidence" value="ECO:0007669"/>
    <property type="project" value="EnsemblMetazoa"/>
</dbReference>
<evidence type="ECO:0000256" key="3">
    <source>
        <dbReference type="ARBA" id="ARBA00022989"/>
    </source>
</evidence>
<gene>
    <name evidence="8" type="primary">Dana\GF11767</name>
    <name evidence="8" type="synonym">dana_GLEANR_11798</name>
    <name evidence="8" type="ORF">GF11767</name>
</gene>
<feature type="domain" description="STING transmembrane" evidence="7">
    <location>
        <begin position="38"/>
        <end position="149"/>
    </location>
</feature>
<dbReference type="Pfam" id="PF15009">
    <property type="entry name" value="STING_LBD"/>
    <property type="match status" value="1"/>
</dbReference>
<dbReference type="InterPro" id="IPR055432">
    <property type="entry name" value="STING_LBD"/>
</dbReference>
<dbReference type="GO" id="GO:0140704">
    <property type="term" value="F:3',2'-cyclic GMP-AMP binding"/>
    <property type="evidence" value="ECO:0007669"/>
    <property type="project" value="EnsemblMetazoa"/>
</dbReference>
<evidence type="ECO:0000256" key="5">
    <source>
        <dbReference type="SAM" id="Phobius"/>
    </source>
</evidence>
<sequence length="352" mass="41037">MAVPNKSQYKQDEEAAGAVRTVKSRKCYYLKMLADYADVSIRVVATVFLADFLQRLFRCVVEYIRYSRYYLPEDRLWTILRRGCTYESKHIYLAMAFVIAGLSRISVTGDFTVVIPTALYLAQIPLYWLFFDLSQSTLTYSHWIRENHGLDYAAGMASNYFHGYLKLALPDTKDDGLKHRMAVYEAKNNVTFGVDRLIILCPDEMFVEKKLENNSTLLDKAEPLETKYLHRAGVHRPFKHDVYRLNKKIDGKTYYFAMEGATPMLSFFDAMESNLSATWQMKELKREIWLKFCKHLKHLIETWPETRNEVDLLVYNAHDQKGKLVDIGELLIAHLKNKTKVIDEISDDSFQK</sequence>
<dbReference type="CDD" id="cd12146">
    <property type="entry name" value="STING_C"/>
    <property type="match status" value="1"/>
</dbReference>
<evidence type="ECO:0000313" key="8">
    <source>
        <dbReference type="EMBL" id="EDV36806.2"/>
    </source>
</evidence>
<dbReference type="PANTHER" id="PTHR34339">
    <property type="entry name" value="STIMULATOR OF INTERFERON GENES PROTEIN"/>
    <property type="match status" value="1"/>
</dbReference>
<feature type="transmembrane region" description="Helical" evidence="5">
    <location>
        <begin position="90"/>
        <end position="107"/>
    </location>
</feature>
<dbReference type="GO" id="GO:0140367">
    <property type="term" value="P:antibacterial innate immune response"/>
    <property type="evidence" value="ECO:0007669"/>
    <property type="project" value="EnsemblMetazoa"/>
</dbReference>
<dbReference type="GO" id="GO:0035438">
    <property type="term" value="F:cyclic-di-GMP binding"/>
    <property type="evidence" value="ECO:0007669"/>
    <property type="project" value="EnsemblMetazoa"/>
</dbReference>
<dbReference type="AlphaFoldDB" id="B3MGP8"/>